<dbReference type="EMBL" id="CAJVPZ010002513">
    <property type="protein sequence ID" value="CAG8514497.1"/>
    <property type="molecule type" value="Genomic_DNA"/>
</dbReference>
<keyword evidence="2" id="KW-1185">Reference proteome</keyword>
<name>A0A9N9F6U7_9GLOM</name>
<organism evidence="1 2">
    <name type="scientific">Racocetra fulgida</name>
    <dbReference type="NCBI Taxonomy" id="60492"/>
    <lineage>
        <taxon>Eukaryota</taxon>
        <taxon>Fungi</taxon>
        <taxon>Fungi incertae sedis</taxon>
        <taxon>Mucoromycota</taxon>
        <taxon>Glomeromycotina</taxon>
        <taxon>Glomeromycetes</taxon>
        <taxon>Diversisporales</taxon>
        <taxon>Gigasporaceae</taxon>
        <taxon>Racocetra</taxon>
    </lineage>
</organism>
<comment type="caution">
    <text evidence="1">The sequence shown here is derived from an EMBL/GenBank/DDBJ whole genome shotgun (WGS) entry which is preliminary data.</text>
</comment>
<protein>
    <submittedName>
        <fullName evidence="1">7816_t:CDS:1</fullName>
    </submittedName>
</protein>
<feature type="non-terminal residue" evidence="1">
    <location>
        <position position="1"/>
    </location>
</feature>
<dbReference type="Proteomes" id="UP000789396">
    <property type="component" value="Unassembled WGS sequence"/>
</dbReference>
<proteinExistence type="predicted"/>
<dbReference type="AlphaFoldDB" id="A0A9N9F6U7"/>
<evidence type="ECO:0000313" key="2">
    <source>
        <dbReference type="Proteomes" id="UP000789396"/>
    </source>
</evidence>
<gene>
    <name evidence="1" type="ORF">RFULGI_LOCUS3053</name>
</gene>
<dbReference type="OrthoDB" id="2384130at2759"/>
<sequence length="194" mass="22679">MLGISHVYLASIRNHLVSKGLSVRTHGNTGKMPIRKTKMLIDEKIKERVKSFILNYAKTYGLPNPGRSKGSDSITIFLPAEMTYKSVHEDFLNSLEADSLGMNSTFARMKGRKQPKKKFERHLIQAQLERDYYNENTKLVKEQENNITAHYIGKYYELHGKQLDTFYKIKDYCSPCWDKEKTWYEIEIKNGNFK</sequence>
<accession>A0A9N9F6U7</accession>
<evidence type="ECO:0000313" key="1">
    <source>
        <dbReference type="EMBL" id="CAG8514497.1"/>
    </source>
</evidence>
<reference evidence="1" key="1">
    <citation type="submission" date="2021-06" db="EMBL/GenBank/DDBJ databases">
        <authorList>
            <person name="Kallberg Y."/>
            <person name="Tangrot J."/>
            <person name="Rosling A."/>
        </authorList>
    </citation>
    <scope>NUCLEOTIDE SEQUENCE</scope>
    <source>
        <strain evidence="1">IN212</strain>
    </source>
</reference>